<dbReference type="EMBL" id="BJOV01000003">
    <property type="protein sequence ID" value="GEE01645.1"/>
    <property type="molecule type" value="Genomic_DNA"/>
</dbReference>
<evidence type="ECO:0000313" key="4">
    <source>
        <dbReference type="Proteomes" id="UP000444960"/>
    </source>
</evidence>
<gene>
    <name evidence="2" type="ORF">nbrc107696_20910</name>
    <name evidence="3" type="ORF">nbrc107696_22470</name>
</gene>
<protein>
    <submittedName>
        <fullName evidence="2">Uncharacterized protein</fullName>
    </submittedName>
</protein>
<evidence type="ECO:0000256" key="1">
    <source>
        <dbReference type="SAM" id="MobiDB-lite"/>
    </source>
</evidence>
<reference evidence="2" key="2">
    <citation type="journal article" date="2020" name="Int. J. Syst. Evol. Microbiol.">
        <title>Gordonia crocea sp. nov. and Gordonia spumicola sp. nov. isolated from sludge of a wastewater treatment plant.</title>
        <authorList>
            <person name="Tamura T."/>
            <person name="Saito S."/>
            <person name="Hamada M."/>
            <person name="Kang Y."/>
            <person name="Hoshino Y."/>
            <person name="Gonoi T."/>
            <person name="Mikami Y."/>
            <person name="Yaguchi T."/>
        </authorList>
    </citation>
    <scope>NUCLEOTIDE SEQUENCE</scope>
    <source>
        <strain evidence="2">NBRC 107696</strain>
    </source>
</reference>
<proteinExistence type="predicted"/>
<keyword evidence="4" id="KW-1185">Reference proteome</keyword>
<evidence type="ECO:0000313" key="3">
    <source>
        <dbReference type="EMBL" id="GEE01801.1"/>
    </source>
</evidence>
<organism evidence="2 4">
    <name type="scientific">Gordonia spumicola</name>
    <dbReference type="NCBI Taxonomy" id="589161"/>
    <lineage>
        <taxon>Bacteria</taxon>
        <taxon>Bacillati</taxon>
        <taxon>Actinomycetota</taxon>
        <taxon>Actinomycetes</taxon>
        <taxon>Mycobacteriales</taxon>
        <taxon>Gordoniaceae</taxon>
        <taxon>Gordonia</taxon>
    </lineage>
</organism>
<evidence type="ECO:0000313" key="2">
    <source>
        <dbReference type="EMBL" id="GEE01645.1"/>
    </source>
</evidence>
<sequence length="124" mass="13306">MQSPFGDRATQFVGRAGPRRVDAPDTDRPFPVLVEVAADVVVRHVHPHGVDLQSQHEELVDVGGLHRASMLGEVGFAEGRPADEFGTAVGPDRTAVAQLEDMGVPVGERAIGCGHRIRRPVDAR</sequence>
<dbReference type="AlphaFoldDB" id="A0A7I9V8J9"/>
<accession>A0A7I9V8J9</accession>
<comment type="caution">
    <text evidence="2">The sequence shown here is derived from an EMBL/GenBank/DDBJ whole genome shotgun (WGS) entry which is preliminary data.</text>
</comment>
<reference evidence="4" key="1">
    <citation type="submission" date="2019-06" db="EMBL/GenBank/DDBJ databases">
        <title>Gordonia isolated from sludge of a wastewater treatment plant.</title>
        <authorList>
            <person name="Tamura T."/>
            <person name="Aoyama K."/>
            <person name="Kang Y."/>
            <person name="Saito S."/>
            <person name="Akiyama N."/>
            <person name="Yazawa K."/>
            <person name="Gonoi T."/>
            <person name="Mikami Y."/>
        </authorList>
    </citation>
    <scope>NUCLEOTIDE SEQUENCE [LARGE SCALE GENOMIC DNA]</scope>
    <source>
        <strain evidence="4">NBRC 107696</strain>
    </source>
</reference>
<name>A0A7I9V8J9_9ACTN</name>
<dbReference type="Proteomes" id="UP000444960">
    <property type="component" value="Unassembled WGS sequence"/>
</dbReference>
<dbReference type="EMBL" id="BJOV01000004">
    <property type="protein sequence ID" value="GEE01801.1"/>
    <property type="molecule type" value="Genomic_DNA"/>
</dbReference>
<feature type="region of interest" description="Disordered" evidence="1">
    <location>
        <begin position="1"/>
        <end position="27"/>
    </location>
</feature>